<dbReference type="AlphaFoldDB" id="B8HNB6"/>
<dbReference type="GO" id="GO:0031470">
    <property type="term" value="C:carboxysome"/>
    <property type="evidence" value="ECO:0007669"/>
    <property type="project" value="UniProtKB-ARBA"/>
</dbReference>
<dbReference type="GO" id="GO:0043886">
    <property type="term" value="F:structural constituent of carboxysome shell"/>
    <property type="evidence" value="ECO:0007669"/>
    <property type="project" value="UniProtKB-ARBA"/>
</dbReference>
<keyword evidence="2" id="KW-0677">Repeat</keyword>
<dbReference type="PANTHER" id="PTHR43300">
    <property type="entry name" value="ACETYLTRANSFERASE"/>
    <property type="match status" value="1"/>
</dbReference>
<dbReference type="InterPro" id="IPR018357">
    <property type="entry name" value="Hexapep_transf_CS"/>
</dbReference>
<name>B8HNB6_CYAP4</name>
<dbReference type="HOGENOM" id="CLU_051638_5_0_3"/>
<dbReference type="InterPro" id="IPR050179">
    <property type="entry name" value="Trans_hexapeptide_repeat"/>
</dbReference>
<dbReference type="STRING" id="395961.Cyan7425_4944"/>
<evidence type="ECO:0000256" key="2">
    <source>
        <dbReference type="ARBA" id="ARBA00022737"/>
    </source>
</evidence>
<dbReference type="PROSITE" id="PS00101">
    <property type="entry name" value="HEXAPEP_TRANSFERASES"/>
    <property type="match status" value="1"/>
</dbReference>
<dbReference type="Gene3D" id="2.160.10.10">
    <property type="entry name" value="Hexapeptide repeat proteins"/>
    <property type="match status" value="1"/>
</dbReference>
<proteinExistence type="predicted"/>
<keyword evidence="1 3" id="KW-0808">Transferase</keyword>
<dbReference type="KEGG" id="cyn:Cyan7425_4944"/>
<sequence>MGSFSYLGNAHIAHTSIGRFCSIAPYLFCGAGIHPTNFVSTSPVFYSILNQCGVSFSNKNHFEEHKETVIGHDVWIGNRVFIKDGIKIGHGAVLGAGTVVTKDVPDYAIVAGVPAKLIRFRFPEEAIEKLLKIQWWHWTEEKLRAAQPFFAQSDIDVFIKWAFDSAEIGKEVSL</sequence>
<dbReference type="GO" id="GO:0016740">
    <property type="term" value="F:transferase activity"/>
    <property type="evidence" value="ECO:0007669"/>
    <property type="project" value="UniProtKB-KW"/>
</dbReference>
<dbReference type="InterPro" id="IPR011004">
    <property type="entry name" value="Trimer_LpxA-like_sf"/>
</dbReference>
<dbReference type="Pfam" id="PF00132">
    <property type="entry name" value="Hexapep"/>
    <property type="match status" value="1"/>
</dbReference>
<dbReference type="SUPFAM" id="SSF51161">
    <property type="entry name" value="Trimeric LpxA-like enzymes"/>
    <property type="match status" value="1"/>
</dbReference>
<reference evidence="3" key="1">
    <citation type="submission" date="2009-01" db="EMBL/GenBank/DDBJ databases">
        <title>Complete sequence of chromosome Cyanothece sp. PCC 7425.</title>
        <authorList>
            <consortium name="US DOE Joint Genome Institute"/>
            <person name="Lucas S."/>
            <person name="Copeland A."/>
            <person name="Lapidus A."/>
            <person name="Glavina del Rio T."/>
            <person name="Dalin E."/>
            <person name="Tice H."/>
            <person name="Bruce D."/>
            <person name="Goodwin L."/>
            <person name="Pitluck S."/>
            <person name="Sims D."/>
            <person name="Meineke L."/>
            <person name="Brettin T."/>
            <person name="Detter J.C."/>
            <person name="Han C."/>
            <person name="Larimer F."/>
            <person name="Land M."/>
            <person name="Hauser L."/>
            <person name="Kyrpides N."/>
            <person name="Ovchinnikova G."/>
            <person name="Liberton M."/>
            <person name="Stoeckel J."/>
            <person name="Banerjee A."/>
            <person name="Singh A."/>
            <person name="Page L."/>
            <person name="Sato H."/>
            <person name="Zhao L."/>
            <person name="Sherman L."/>
            <person name="Pakrasi H."/>
            <person name="Richardson P."/>
        </authorList>
    </citation>
    <scope>NUCLEOTIDE SEQUENCE</scope>
    <source>
        <strain evidence="3">PCC 7425</strain>
    </source>
</reference>
<dbReference type="eggNOG" id="COG0110">
    <property type="taxonomic scope" value="Bacteria"/>
</dbReference>
<evidence type="ECO:0000313" key="3">
    <source>
        <dbReference type="EMBL" id="ACL47243.1"/>
    </source>
</evidence>
<evidence type="ECO:0000256" key="1">
    <source>
        <dbReference type="ARBA" id="ARBA00022679"/>
    </source>
</evidence>
<protein>
    <submittedName>
        <fullName evidence="3">Hexapeptide repeat-containing protein acetyltransferase</fullName>
    </submittedName>
</protein>
<gene>
    <name evidence="3" type="ordered locus">Cyan7425_4944</name>
</gene>
<dbReference type="InterPro" id="IPR001451">
    <property type="entry name" value="Hexapep"/>
</dbReference>
<organism evidence="3">
    <name type="scientific">Cyanothece sp. (strain PCC 7425 / ATCC 29141)</name>
    <dbReference type="NCBI Taxonomy" id="395961"/>
    <lineage>
        <taxon>Bacteria</taxon>
        <taxon>Bacillati</taxon>
        <taxon>Cyanobacteriota</taxon>
        <taxon>Cyanophyceae</taxon>
        <taxon>Gomontiellales</taxon>
        <taxon>Cyanothecaceae</taxon>
        <taxon>Cyanothece</taxon>
    </lineage>
</organism>
<accession>B8HNB6</accession>
<dbReference type="PANTHER" id="PTHR43300:SF11">
    <property type="entry name" value="ACETYLTRANSFERASE RV3034C-RELATED"/>
    <property type="match status" value="1"/>
</dbReference>
<dbReference type="CDD" id="cd03349">
    <property type="entry name" value="LbH_XAT"/>
    <property type="match status" value="1"/>
</dbReference>
<dbReference type="EMBL" id="CP001344">
    <property type="protein sequence ID" value="ACL47243.1"/>
    <property type="molecule type" value="Genomic_DNA"/>
</dbReference>